<dbReference type="PANTHER" id="PTHR21567:SF87">
    <property type="entry name" value="CRESCERIN-LIKE PROTEIN CHE-12"/>
    <property type="match status" value="1"/>
</dbReference>
<dbReference type="PANTHER" id="PTHR21567">
    <property type="entry name" value="CLASP"/>
    <property type="match status" value="1"/>
</dbReference>
<protein>
    <recommendedName>
        <fullName evidence="1">CLASP N-terminal domain-containing protein</fullName>
    </recommendedName>
</protein>
<keyword evidence="3" id="KW-1185">Reference proteome</keyword>
<feature type="domain" description="CLASP N-terminal" evidence="1">
    <location>
        <begin position="118"/>
        <end position="278"/>
    </location>
</feature>
<dbReference type="GO" id="GO:0008017">
    <property type="term" value="F:microtubule binding"/>
    <property type="evidence" value="ECO:0007669"/>
    <property type="project" value="TreeGrafter"/>
</dbReference>
<dbReference type="AlphaFoldDB" id="A0AAV2KDX7"/>
<organism evidence="2 3">
    <name type="scientific">Knipowitschia caucasica</name>
    <name type="common">Caucasian dwarf goby</name>
    <name type="synonym">Pomatoschistus caucasicus</name>
    <dbReference type="NCBI Taxonomy" id="637954"/>
    <lineage>
        <taxon>Eukaryota</taxon>
        <taxon>Metazoa</taxon>
        <taxon>Chordata</taxon>
        <taxon>Craniata</taxon>
        <taxon>Vertebrata</taxon>
        <taxon>Euteleostomi</taxon>
        <taxon>Actinopterygii</taxon>
        <taxon>Neopterygii</taxon>
        <taxon>Teleostei</taxon>
        <taxon>Neoteleostei</taxon>
        <taxon>Acanthomorphata</taxon>
        <taxon>Gobiaria</taxon>
        <taxon>Gobiiformes</taxon>
        <taxon>Gobioidei</taxon>
        <taxon>Gobiidae</taxon>
        <taxon>Gobiinae</taxon>
        <taxon>Knipowitschia</taxon>
    </lineage>
</organism>
<dbReference type="EMBL" id="OZ035839">
    <property type="protein sequence ID" value="CAL1586110.1"/>
    <property type="molecule type" value="Genomic_DNA"/>
</dbReference>
<reference evidence="2 3" key="1">
    <citation type="submission" date="2024-04" db="EMBL/GenBank/DDBJ databases">
        <authorList>
            <person name="Waldvogel A.-M."/>
            <person name="Schoenle A."/>
        </authorList>
    </citation>
    <scope>NUCLEOTIDE SEQUENCE [LARGE SCALE GENOMIC DNA]</scope>
</reference>
<dbReference type="GO" id="GO:0000226">
    <property type="term" value="P:microtubule cytoskeleton organization"/>
    <property type="evidence" value="ECO:0007669"/>
    <property type="project" value="TreeGrafter"/>
</dbReference>
<dbReference type="Proteomes" id="UP001497482">
    <property type="component" value="Chromosome 17"/>
</dbReference>
<evidence type="ECO:0000313" key="3">
    <source>
        <dbReference type="Proteomes" id="UP001497482"/>
    </source>
</evidence>
<accession>A0AAV2KDX7</accession>
<name>A0AAV2KDX7_KNICA</name>
<dbReference type="InterPro" id="IPR016024">
    <property type="entry name" value="ARM-type_fold"/>
</dbReference>
<sequence>MDLIPTSDMDMQIILDRVPDCAFWTLMDQNERVRTHIEEQANRVVEMLTGKPKLLPCKAKDAENISTEVVLTSALEVTLHSPEQTEEEKDVPSYYGEVKMSIQVLCGPPEKSLRQILQLLDSENWENKLRALFAVQDLTRRRPESLRGLLCSLSFAVSAEVKNLRSAVSKTAMATLCVMFRIFKKSMNNVIAETGAFLLCKVLDLNMFIQQQASEALTSMVENCCSLQVLKTLVYSGLVHRAVAVRACAAQNIGNLMKVVGSKKLIQWEALAKVFVLAVRSWLALAPHLSPSSLGLVWSWKPLEHGTGAKLTTETKPDLKIQPNILCF</sequence>
<evidence type="ECO:0000313" key="2">
    <source>
        <dbReference type="EMBL" id="CAL1586110.1"/>
    </source>
</evidence>
<dbReference type="GO" id="GO:0005929">
    <property type="term" value="C:cilium"/>
    <property type="evidence" value="ECO:0007669"/>
    <property type="project" value="TreeGrafter"/>
</dbReference>
<dbReference type="SUPFAM" id="SSF48371">
    <property type="entry name" value="ARM repeat"/>
    <property type="match status" value="1"/>
</dbReference>
<dbReference type="GO" id="GO:0005881">
    <property type="term" value="C:cytoplasmic microtubule"/>
    <property type="evidence" value="ECO:0007669"/>
    <property type="project" value="TreeGrafter"/>
</dbReference>
<proteinExistence type="predicted"/>
<dbReference type="InterPro" id="IPR011989">
    <property type="entry name" value="ARM-like"/>
</dbReference>
<dbReference type="InterPro" id="IPR024395">
    <property type="entry name" value="CLASP_N_dom"/>
</dbReference>
<dbReference type="Pfam" id="PF12348">
    <property type="entry name" value="CLASP_N"/>
    <property type="match status" value="1"/>
</dbReference>
<evidence type="ECO:0000259" key="1">
    <source>
        <dbReference type="Pfam" id="PF12348"/>
    </source>
</evidence>
<dbReference type="Gene3D" id="1.25.10.10">
    <property type="entry name" value="Leucine-rich Repeat Variant"/>
    <property type="match status" value="1"/>
</dbReference>
<gene>
    <name evidence="2" type="ORF">KC01_LOCUS16246</name>
</gene>